<sequence>MSSRIEDLSRLIKMSSNSLSFDGAGWSLESMSPRGAELECVAIKHGLVDAASTEESKLREQLFAAIRDAAILEDDEVAVQGGWPYEALKCLAARELLKLQDLVRNSSAAMVTEGTPDT</sequence>
<name>A0A7R9UHJ5_9STRA</name>
<reference evidence="1" key="1">
    <citation type="submission" date="2021-01" db="EMBL/GenBank/DDBJ databases">
        <authorList>
            <person name="Corre E."/>
            <person name="Pelletier E."/>
            <person name="Niang G."/>
            <person name="Scheremetjew M."/>
            <person name="Finn R."/>
            <person name="Kale V."/>
            <person name="Holt S."/>
            <person name="Cochrane G."/>
            <person name="Meng A."/>
            <person name="Brown T."/>
            <person name="Cohen L."/>
        </authorList>
    </citation>
    <scope>NUCLEOTIDE SEQUENCE</scope>
    <source>
        <strain evidence="1">CCMP2078</strain>
    </source>
</reference>
<accession>A0A7R9UHJ5</accession>
<organism evidence="1">
    <name type="scientific">Pinguiococcus pyrenoidosus</name>
    <dbReference type="NCBI Taxonomy" id="172671"/>
    <lineage>
        <taxon>Eukaryota</taxon>
        <taxon>Sar</taxon>
        <taxon>Stramenopiles</taxon>
        <taxon>Ochrophyta</taxon>
        <taxon>Pinguiophyceae</taxon>
        <taxon>Pinguiochrysidales</taxon>
        <taxon>Pinguiochrysidaceae</taxon>
        <taxon>Pinguiococcus</taxon>
    </lineage>
</organism>
<protein>
    <submittedName>
        <fullName evidence="1">Uncharacterized protein</fullName>
    </submittedName>
</protein>
<gene>
    <name evidence="1" type="ORF">PPYR1160_LOCUS14728</name>
</gene>
<proteinExistence type="predicted"/>
<dbReference type="EMBL" id="HBEA01019398">
    <property type="protein sequence ID" value="CAD8265225.1"/>
    <property type="molecule type" value="Transcribed_RNA"/>
</dbReference>
<dbReference type="AlphaFoldDB" id="A0A7R9UHJ5"/>
<evidence type="ECO:0000313" key="1">
    <source>
        <dbReference type="EMBL" id="CAD8265225.1"/>
    </source>
</evidence>